<feature type="transmembrane region" description="Helical" evidence="5">
    <location>
        <begin position="75"/>
        <end position="93"/>
    </location>
</feature>
<feature type="transmembrane region" description="Helical" evidence="5">
    <location>
        <begin position="12"/>
        <end position="34"/>
    </location>
</feature>
<feature type="transmembrane region" description="Helical" evidence="5">
    <location>
        <begin position="234"/>
        <end position="255"/>
    </location>
</feature>
<accession>B2IYJ2</accession>
<dbReference type="GO" id="GO:0016020">
    <property type="term" value="C:membrane"/>
    <property type="evidence" value="ECO:0007669"/>
    <property type="project" value="UniProtKB-SubCell"/>
</dbReference>
<dbReference type="OrthoDB" id="9791675at2"/>
<dbReference type="PANTHER" id="PTHR37422:SF13">
    <property type="entry name" value="LIPOPOLYSACCHARIDE BIOSYNTHESIS PROTEIN PA4999-RELATED"/>
    <property type="match status" value="1"/>
</dbReference>
<feature type="domain" description="O-antigen ligase-related" evidence="6">
    <location>
        <begin position="196"/>
        <end position="349"/>
    </location>
</feature>
<gene>
    <name evidence="7" type="ordered locus">Npun_F1371</name>
</gene>
<dbReference type="AlphaFoldDB" id="B2IYJ2"/>
<comment type="subcellular location">
    <subcellularLocation>
        <location evidence="1">Membrane</location>
        <topology evidence="1">Multi-pass membrane protein</topology>
    </subcellularLocation>
</comment>
<keyword evidence="2 5" id="KW-0812">Transmembrane</keyword>
<feature type="transmembrane region" description="Helical" evidence="5">
    <location>
        <begin position="131"/>
        <end position="154"/>
    </location>
</feature>
<feature type="transmembrane region" description="Helical" evidence="5">
    <location>
        <begin position="197"/>
        <end position="228"/>
    </location>
</feature>
<feature type="transmembrane region" description="Helical" evidence="5">
    <location>
        <begin position="105"/>
        <end position="124"/>
    </location>
</feature>
<protein>
    <submittedName>
        <fullName evidence="7">O-antigen polymerase</fullName>
    </submittedName>
</protein>
<feature type="transmembrane region" description="Helical" evidence="5">
    <location>
        <begin position="366"/>
        <end position="386"/>
    </location>
</feature>
<sequence>MIKVSNKKTNFLIYYQCWLAVVAVLIFFTNLDVYWQTAGILPLEPLHWIILLIGASTPIIFSFSSRKKFLSKNLIRWCVGYFVISLFYFWLFSSTTEAFQELRTRILSIIFLLLTLIIFSKYSIVQAFTRYAIIIAGLLATTVNIYEFFNPLIFSAVNETGRAAGFYINPNTSGCALVLSLIFGVDLLQPKYRTPFALLIGLGVFLTFSRGSLLGWIIVMIIFINAYVIPRKQLFAWFAGLVMMITIVGITGNLVNLDSLQDMGLINDNVLGRLQEFGSPSSTDDDAALARIEVVKIAWQMFSEHPFIGNGIASTRGLSVGGLATHDISTHNMYLYFMADHGVIGAFIYPLLIYAATCPYQKNNKYISLAFVAFCLIWGFFSHNIVEQRFQLMTFSLMATMNQSNQRLNYKS</sequence>
<dbReference type="EnsemblBacteria" id="ACC80079">
    <property type="protein sequence ID" value="ACC80079"/>
    <property type="gene ID" value="Npun_F1371"/>
</dbReference>
<evidence type="ECO:0000313" key="7">
    <source>
        <dbReference type="EMBL" id="ACC80079.1"/>
    </source>
</evidence>
<keyword evidence="8" id="KW-1185">Reference proteome</keyword>
<evidence type="ECO:0000256" key="2">
    <source>
        <dbReference type="ARBA" id="ARBA00022692"/>
    </source>
</evidence>
<evidence type="ECO:0000259" key="6">
    <source>
        <dbReference type="Pfam" id="PF04932"/>
    </source>
</evidence>
<dbReference type="InterPro" id="IPR051533">
    <property type="entry name" value="WaaL-like"/>
</dbReference>
<dbReference type="Proteomes" id="UP000001191">
    <property type="component" value="Chromosome"/>
</dbReference>
<dbReference type="eggNOG" id="COG3307">
    <property type="taxonomic scope" value="Bacteria"/>
</dbReference>
<keyword evidence="4 5" id="KW-0472">Membrane</keyword>
<dbReference type="Pfam" id="PF04932">
    <property type="entry name" value="Wzy_C"/>
    <property type="match status" value="1"/>
</dbReference>
<evidence type="ECO:0000256" key="1">
    <source>
        <dbReference type="ARBA" id="ARBA00004141"/>
    </source>
</evidence>
<evidence type="ECO:0000256" key="5">
    <source>
        <dbReference type="SAM" id="Phobius"/>
    </source>
</evidence>
<reference evidence="7 8" key="2">
    <citation type="journal article" date="2013" name="Plant Physiol.">
        <title>A Nostoc punctiforme Sugar Transporter Necessary to Establish a Cyanobacterium-Plant Symbiosis.</title>
        <authorList>
            <person name="Ekman M."/>
            <person name="Picossi S."/>
            <person name="Campbell E.L."/>
            <person name="Meeks J.C."/>
            <person name="Flores E."/>
        </authorList>
    </citation>
    <scope>NUCLEOTIDE SEQUENCE [LARGE SCALE GENOMIC DNA]</scope>
    <source>
        <strain evidence="8">ATCC 29133 / PCC 73102</strain>
    </source>
</reference>
<organism evidence="7 8">
    <name type="scientific">Nostoc punctiforme (strain ATCC 29133 / PCC 73102)</name>
    <dbReference type="NCBI Taxonomy" id="63737"/>
    <lineage>
        <taxon>Bacteria</taxon>
        <taxon>Bacillati</taxon>
        <taxon>Cyanobacteriota</taxon>
        <taxon>Cyanophyceae</taxon>
        <taxon>Nostocales</taxon>
        <taxon>Nostocaceae</taxon>
        <taxon>Nostoc</taxon>
    </lineage>
</organism>
<name>B2IYJ2_NOSP7</name>
<evidence type="ECO:0000313" key="8">
    <source>
        <dbReference type="Proteomes" id="UP000001191"/>
    </source>
</evidence>
<keyword evidence="3 5" id="KW-1133">Transmembrane helix</keyword>
<feature type="transmembrane region" description="Helical" evidence="5">
    <location>
        <begin position="333"/>
        <end position="354"/>
    </location>
</feature>
<evidence type="ECO:0000256" key="3">
    <source>
        <dbReference type="ARBA" id="ARBA00022989"/>
    </source>
</evidence>
<reference evidence="8" key="1">
    <citation type="submission" date="2008-04" db="EMBL/GenBank/DDBJ databases">
        <title>Complete sequence of chromosome of Nostoc punctiforme ATCC 29133.</title>
        <authorList>
            <consortium name="US DOE Joint Genome Institute"/>
            <person name="Copeland A."/>
            <person name="Lucas S."/>
            <person name="Lapidus A."/>
            <person name="Glavina del Rio T."/>
            <person name="Dalin E."/>
            <person name="Tice H."/>
            <person name="Pitluck S."/>
            <person name="Chain P."/>
            <person name="Malfatti S."/>
            <person name="Shin M."/>
            <person name="Vergez L."/>
            <person name="Schmutz J."/>
            <person name="Larimer F."/>
            <person name="Land M."/>
            <person name="Hauser L."/>
            <person name="Kyrpides N."/>
            <person name="Kim E."/>
            <person name="Meeks J.C."/>
            <person name="Elhai J."/>
            <person name="Campbell E.L."/>
            <person name="Thiel T."/>
            <person name="Longmire J."/>
            <person name="Potts M."/>
            <person name="Atlas R."/>
        </authorList>
    </citation>
    <scope>NUCLEOTIDE SEQUENCE [LARGE SCALE GENOMIC DNA]</scope>
    <source>
        <strain evidence="8">ATCC 29133 / PCC 73102</strain>
    </source>
</reference>
<dbReference type="HOGENOM" id="CLU_667020_0_0_3"/>
<dbReference type="PANTHER" id="PTHR37422">
    <property type="entry name" value="TEICHURONIC ACID BIOSYNTHESIS PROTEIN TUAE"/>
    <property type="match status" value="1"/>
</dbReference>
<feature type="transmembrane region" description="Helical" evidence="5">
    <location>
        <begin position="46"/>
        <end position="63"/>
    </location>
</feature>
<dbReference type="KEGG" id="npu:Npun_F1371"/>
<evidence type="ECO:0000256" key="4">
    <source>
        <dbReference type="ARBA" id="ARBA00023136"/>
    </source>
</evidence>
<dbReference type="RefSeq" id="WP_012408100.1">
    <property type="nucleotide sequence ID" value="NC_010628.1"/>
</dbReference>
<dbReference type="EMBL" id="CP001037">
    <property type="protein sequence ID" value="ACC80079.1"/>
    <property type="molecule type" value="Genomic_DNA"/>
</dbReference>
<proteinExistence type="predicted"/>
<feature type="transmembrane region" description="Helical" evidence="5">
    <location>
        <begin position="166"/>
        <end position="185"/>
    </location>
</feature>
<dbReference type="STRING" id="63737.Npun_F1371"/>
<dbReference type="InterPro" id="IPR007016">
    <property type="entry name" value="O-antigen_ligase-rel_domated"/>
</dbReference>